<evidence type="ECO:0008006" key="4">
    <source>
        <dbReference type="Google" id="ProtNLM"/>
    </source>
</evidence>
<keyword evidence="1" id="KW-0732">Signal</keyword>
<proteinExistence type="predicted"/>
<protein>
    <recommendedName>
        <fullName evidence="4">Por secretion system C-terminal sorting domain-containing protein</fullName>
    </recommendedName>
</protein>
<dbReference type="SUPFAM" id="SSF55486">
    <property type="entry name" value="Metalloproteases ('zincins'), catalytic domain"/>
    <property type="match status" value="2"/>
</dbReference>
<keyword evidence="3" id="KW-1185">Reference proteome</keyword>
<organism evidence="2 3">
    <name type="scientific">Rubrivirga litoralis</name>
    <dbReference type="NCBI Taxonomy" id="3075598"/>
    <lineage>
        <taxon>Bacteria</taxon>
        <taxon>Pseudomonadati</taxon>
        <taxon>Rhodothermota</taxon>
        <taxon>Rhodothermia</taxon>
        <taxon>Rhodothermales</taxon>
        <taxon>Rubricoccaceae</taxon>
        <taxon>Rubrivirga</taxon>
    </lineage>
</organism>
<sequence length="449" mass="46088">MPPTPLTVFLVLLAALAAPAAAQITLTPCTLYDASGVAQAGPPLDRPALAERRGGAATVVRTEGGAATFEVTYTGFTPQAQAAFQAAVDVWAEHVASPVPIRIDAQFESLGANVLGSAGPRIVPDPPGAPVRNTFYPTALANALAGRDLLPGASDIEATFNSDFDRFSFALDGTVPAGRYDFVTVVLHELGHGLGFLGSGRVDDGADDAECAAGTAGVGCWGYPAALADLPLVFDRSVEDRAGRSFLDPSVYPNPSRALGALLQSGDLYVAAPTVVAVHGGMRPEVWAPEPAEAGSSFSHWDEVAFGAGTPNALMTPRIGTGETYRDPGSITCAFFQDMGWRLGAGCTRLTGGGSVSAAAPPAPLALLAAGPNPFRGATAVRLQVPTAQHVSAVLVDALGRDVRTVYDGAVGAGRTRLRVDAAGLPAGAYWLRVQTEAGTTGLPLVHVR</sequence>
<dbReference type="InterPro" id="IPR024079">
    <property type="entry name" value="MetalloPept_cat_dom_sf"/>
</dbReference>
<dbReference type="RefSeq" id="WP_311661622.1">
    <property type="nucleotide sequence ID" value="NZ_JAVRHT010000002.1"/>
</dbReference>
<accession>A0ABU3BMK7</accession>
<feature type="chain" id="PRO_5047258527" description="Por secretion system C-terminal sorting domain-containing protein" evidence="1">
    <location>
        <begin position="23"/>
        <end position="449"/>
    </location>
</feature>
<dbReference type="EMBL" id="JAVRHT010000002">
    <property type="protein sequence ID" value="MDT0630493.1"/>
    <property type="molecule type" value="Genomic_DNA"/>
</dbReference>
<dbReference type="Gene3D" id="3.40.390.10">
    <property type="entry name" value="Collagenase (Catalytic Domain)"/>
    <property type="match status" value="1"/>
</dbReference>
<comment type="caution">
    <text evidence="2">The sequence shown here is derived from an EMBL/GenBank/DDBJ whole genome shotgun (WGS) entry which is preliminary data.</text>
</comment>
<dbReference type="Proteomes" id="UP001267426">
    <property type="component" value="Unassembled WGS sequence"/>
</dbReference>
<evidence type="ECO:0000313" key="3">
    <source>
        <dbReference type="Proteomes" id="UP001267426"/>
    </source>
</evidence>
<name>A0ABU3BMK7_9BACT</name>
<evidence type="ECO:0000313" key="2">
    <source>
        <dbReference type="EMBL" id="MDT0630493.1"/>
    </source>
</evidence>
<feature type="signal peptide" evidence="1">
    <location>
        <begin position="1"/>
        <end position="22"/>
    </location>
</feature>
<evidence type="ECO:0000256" key="1">
    <source>
        <dbReference type="SAM" id="SignalP"/>
    </source>
</evidence>
<gene>
    <name evidence="2" type="ORF">RM540_01925</name>
</gene>
<reference evidence="2 3" key="1">
    <citation type="submission" date="2023-09" db="EMBL/GenBank/DDBJ databases">
        <authorList>
            <person name="Rey-Velasco X."/>
        </authorList>
    </citation>
    <scope>NUCLEOTIDE SEQUENCE [LARGE SCALE GENOMIC DNA]</scope>
    <source>
        <strain evidence="2 3">F394</strain>
    </source>
</reference>